<organism evidence="4 5">
    <name type="scientific">Angomonas deanei</name>
    <dbReference type="NCBI Taxonomy" id="59799"/>
    <lineage>
        <taxon>Eukaryota</taxon>
        <taxon>Discoba</taxon>
        <taxon>Euglenozoa</taxon>
        <taxon>Kinetoplastea</taxon>
        <taxon>Metakinetoplastina</taxon>
        <taxon>Trypanosomatida</taxon>
        <taxon>Trypanosomatidae</taxon>
        <taxon>Strigomonadinae</taxon>
        <taxon>Angomonas</taxon>
    </lineage>
</organism>
<evidence type="ECO:0000313" key="5">
    <source>
        <dbReference type="Proteomes" id="UP000515908"/>
    </source>
</evidence>
<evidence type="ECO:0000256" key="1">
    <source>
        <dbReference type="ARBA" id="ARBA00004370"/>
    </source>
</evidence>
<dbReference type="Gene3D" id="2.40.160.50">
    <property type="entry name" value="membrane protein fhac: a member of the omp85/tpsb transporter family"/>
    <property type="match status" value="1"/>
</dbReference>
<protein>
    <submittedName>
        <fullName evidence="4">Surface antigen, putative</fullName>
    </submittedName>
</protein>
<feature type="domain" description="Bacterial surface antigen (D15)" evidence="3">
    <location>
        <begin position="138"/>
        <end position="298"/>
    </location>
</feature>
<dbReference type="AlphaFoldDB" id="A0A7G2CF84"/>
<reference evidence="4 5" key="1">
    <citation type="submission" date="2020-08" db="EMBL/GenBank/DDBJ databases">
        <authorList>
            <person name="Newling K."/>
            <person name="Davey J."/>
            <person name="Forrester S."/>
        </authorList>
    </citation>
    <scope>NUCLEOTIDE SEQUENCE [LARGE SCALE GENOMIC DNA]</scope>
    <source>
        <strain evidence="5">Crithidia deanei Carvalho (ATCC PRA-265)</strain>
    </source>
</reference>
<dbReference type="GO" id="GO:0019867">
    <property type="term" value="C:outer membrane"/>
    <property type="evidence" value="ECO:0007669"/>
    <property type="project" value="InterPro"/>
</dbReference>
<evidence type="ECO:0000259" key="3">
    <source>
        <dbReference type="Pfam" id="PF01103"/>
    </source>
</evidence>
<sequence length="352" mass="39256">MSLENVLGGRYSVKGNYIPPAARVHSIALSFLSNVPFIGQGAEYYVGRRTENKTYHLANAEKIEEVKATASNQKPGMYSHCSVGIQRRKLVTKHRESVPEDLLPDFSTKNKGYIKYEFNFQNVAYHANPALFNMYPLPIYGTQVFSESELACGGESDRFTFLKSEFQFSKFWPLGPFFSVHWGSRVGGIYPFFQSRIPLNDRLFLSTCHVRGFKSIGPSTADAGETERFAATGGNAMWASSLCLNFPFLFAPNNGLAAMHLFANAGNNRMISSYDELKDVYTWFRNCACSIGAGITITRIPLFGVVPSGRFELNACLPIGIDKRGDLTFRNGNPKLFDNVRFGLVWSSNLTS</sequence>
<keyword evidence="2" id="KW-0472">Membrane</keyword>
<dbReference type="OrthoDB" id="1724197at2759"/>
<evidence type="ECO:0000313" key="4">
    <source>
        <dbReference type="EMBL" id="CAD2218568.1"/>
    </source>
</evidence>
<evidence type="ECO:0000256" key="2">
    <source>
        <dbReference type="ARBA" id="ARBA00023136"/>
    </source>
</evidence>
<keyword evidence="5" id="KW-1185">Reference proteome</keyword>
<dbReference type="InterPro" id="IPR000184">
    <property type="entry name" value="Bac_surfAg_D15"/>
</dbReference>
<proteinExistence type="predicted"/>
<dbReference type="EMBL" id="LR877155">
    <property type="protein sequence ID" value="CAD2218568.1"/>
    <property type="molecule type" value="Genomic_DNA"/>
</dbReference>
<comment type="subcellular location">
    <subcellularLocation>
        <location evidence="1">Membrane</location>
    </subcellularLocation>
</comment>
<dbReference type="VEuPathDB" id="TriTrypDB:ADEAN_000605700"/>
<gene>
    <name evidence="4" type="ORF">ADEAN_000605700</name>
</gene>
<accession>A0A7G2CF84</accession>
<name>A0A7G2CF84_9TRYP</name>
<dbReference type="Pfam" id="PF01103">
    <property type="entry name" value="Omp85"/>
    <property type="match status" value="1"/>
</dbReference>
<dbReference type="Proteomes" id="UP000515908">
    <property type="component" value="Chromosome 11"/>
</dbReference>